<evidence type="ECO:0000256" key="7">
    <source>
        <dbReference type="ARBA" id="ARBA00023136"/>
    </source>
</evidence>
<feature type="transmembrane region" description="Helical" evidence="9">
    <location>
        <begin position="432"/>
        <end position="452"/>
    </location>
</feature>
<sequence>MPPKRRINAKGPAKPMPKVELSPEDEMNLKNELDWTITQLQLNLQKCKKAADAERISKLINMLGSTKTPVPKKRVIMKQEFPDYKNLMKKDLAKWEKETAKYETEADFSINISAAKGSQVIRKSRRSAEPSSTLPDIKNLSGRIRESGRYARERARRVNRSFRYTVSRPIVPAELYRPTDAQGREFISEYEYLARRDQLEPPEPEVSENQYATYLRTNVKYGRANDRLLRVIMPTRKERMKFLQAYGGVLSCRPPPLFMITFATMQIAMFVFYVIRRNTLDNGETIGVDTHDSMWIYDPQKRNEAWRWITYSVLHYDSEHLLGNVLLQVLVGFLLELYFKWRICVIFFLGILSGSLASSCVDPHIKLLGSSGGSYAIIGAYLALMIRRFRELPRPMRLLNGAIATTLLLYVLIDFGLAYSRRYNGDSGGTKISHIAHVAGMFTGWTVGYAILHNFKAKLTTADIAPYLGLVMFILIYVTAVIIAILFNIFLSPAGNVRGS</sequence>
<dbReference type="InterPro" id="IPR022764">
    <property type="entry name" value="Peptidase_S54_rhomboid_dom"/>
</dbReference>
<feature type="transmembrane region" description="Helical" evidence="9">
    <location>
        <begin position="464"/>
        <end position="491"/>
    </location>
</feature>
<gene>
    <name evidence="11" type="ORF">OKIOD_LOCUS3268</name>
</gene>
<evidence type="ECO:0000259" key="10">
    <source>
        <dbReference type="Pfam" id="PF01694"/>
    </source>
</evidence>
<organism evidence="11 12">
    <name type="scientific">Oikopleura dioica</name>
    <name type="common">Tunicate</name>
    <dbReference type="NCBI Taxonomy" id="34765"/>
    <lineage>
        <taxon>Eukaryota</taxon>
        <taxon>Metazoa</taxon>
        <taxon>Chordata</taxon>
        <taxon>Tunicata</taxon>
        <taxon>Appendicularia</taxon>
        <taxon>Copelata</taxon>
        <taxon>Oikopleuridae</taxon>
        <taxon>Oikopleura</taxon>
    </lineage>
</organism>
<dbReference type="EC" id="3.4.21.105" evidence="4"/>
<feature type="transmembrane region" description="Helical" evidence="9">
    <location>
        <begin position="398"/>
        <end position="420"/>
    </location>
</feature>
<feature type="domain" description="Peptidase S54 rhomboid" evidence="10">
    <location>
        <begin position="303"/>
        <end position="452"/>
    </location>
</feature>
<evidence type="ECO:0000313" key="11">
    <source>
        <dbReference type="EMBL" id="CAG5088038.1"/>
    </source>
</evidence>
<proteinExistence type="inferred from homology"/>
<dbReference type="Pfam" id="PF01694">
    <property type="entry name" value="Rhomboid"/>
    <property type="match status" value="1"/>
</dbReference>
<comment type="catalytic activity">
    <reaction evidence="1">
        <text>Cleaves type-1 transmembrane domains using a catalytic dyad composed of serine and histidine that are contributed by different transmembrane domains.</text>
        <dbReference type="EC" id="3.4.21.105"/>
    </reaction>
</comment>
<comment type="similarity">
    <text evidence="3">Belongs to the peptidase S54 family.</text>
</comment>
<dbReference type="InterPro" id="IPR035952">
    <property type="entry name" value="Rhomboid-like_sf"/>
</dbReference>
<dbReference type="Gene3D" id="1.20.1540.10">
    <property type="entry name" value="Rhomboid-like"/>
    <property type="match status" value="1"/>
</dbReference>
<accession>A0ABN7RX28</accession>
<dbReference type="Pfam" id="PF15393">
    <property type="entry name" value="DUF4615"/>
    <property type="match status" value="1"/>
</dbReference>
<keyword evidence="7 9" id="KW-0472">Membrane</keyword>
<feature type="transmembrane region" description="Helical" evidence="9">
    <location>
        <begin position="257"/>
        <end position="275"/>
    </location>
</feature>
<evidence type="ECO:0000256" key="4">
    <source>
        <dbReference type="ARBA" id="ARBA00013039"/>
    </source>
</evidence>
<keyword evidence="6 9" id="KW-1133">Transmembrane helix</keyword>
<feature type="region of interest" description="Disordered" evidence="8">
    <location>
        <begin position="1"/>
        <end position="22"/>
    </location>
</feature>
<dbReference type="EMBL" id="OU015568">
    <property type="protein sequence ID" value="CAG5088038.1"/>
    <property type="molecule type" value="Genomic_DNA"/>
</dbReference>
<reference evidence="11 12" key="1">
    <citation type="submission" date="2021-04" db="EMBL/GenBank/DDBJ databases">
        <authorList>
            <person name="Bliznina A."/>
        </authorList>
    </citation>
    <scope>NUCLEOTIDE SEQUENCE [LARGE SCALE GENOMIC DNA]</scope>
</reference>
<protein>
    <recommendedName>
        <fullName evidence="4">rhomboid protease</fullName>
        <ecNumber evidence="4">3.4.21.105</ecNumber>
    </recommendedName>
</protein>
<evidence type="ECO:0000313" key="12">
    <source>
        <dbReference type="Proteomes" id="UP001158576"/>
    </source>
</evidence>
<dbReference type="Proteomes" id="UP001158576">
    <property type="component" value="Chromosome PAR"/>
</dbReference>
<dbReference type="InterPro" id="IPR029274">
    <property type="entry name" value="DUF4615"/>
</dbReference>
<name>A0ABN7RX28_OIKDI</name>
<evidence type="ECO:0000256" key="2">
    <source>
        <dbReference type="ARBA" id="ARBA00004141"/>
    </source>
</evidence>
<feature type="transmembrane region" description="Helical" evidence="9">
    <location>
        <begin position="367"/>
        <end position="386"/>
    </location>
</feature>
<evidence type="ECO:0000256" key="1">
    <source>
        <dbReference type="ARBA" id="ARBA00000156"/>
    </source>
</evidence>
<dbReference type="PANTHER" id="PTHR45840:SF2">
    <property type="entry name" value="PROTEIN RHOMBOID-RELATED"/>
    <property type="match status" value="1"/>
</dbReference>
<evidence type="ECO:0000256" key="9">
    <source>
        <dbReference type="SAM" id="Phobius"/>
    </source>
</evidence>
<dbReference type="SUPFAM" id="SSF144091">
    <property type="entry name" value="Rhomboid-like"/>
    <property type="match status" value="1"/>
</dbReference>
<evidence type="ECO:0000256" key="5">
    <source>
        <dbReference type="ARBA" id="ARBA00022692"/>
    </source>
</evidence>
<keyword evidence="12" id="KW-1185">Reference proteome</keyword>
<evidence type="ECO:0000256" key="6">
    <source>
        <dbReference type="ARBA" id="ARBA00022989"/>
    </source>
</evidence>
<evidence type="ECO:0000256" key="3">
    <source>
        <dbReference type="ARBA" id="ARBA00009045"/>
    </source>
</evidence>
<dbReference type="PANTHER" id="PTHR45840">
    <property type="entry name" value="RHOMBOID-RELATED PROTEIN"/>
    <property type="match status" value="1"/>
</dbReference>
<evidence type="ECO:0000256" key="8">
    <source>
        <dbReference type="SAM" id="MobiDB-lite"/>
    </source>
</evidence>
<keyword evidence="5 9" id="KW-0812">Transmembrane</keyword>
<comment type="subcellular location">
    <subcellularLocation>
        <location evidence="2">Membrane</location>
        <topology evidence="2">Multi-pass membrane protein</topology>
    </subcellularLocation>
</comment>
<dbReference type="InterPro" id="IPR051739">
    <property type="entry name" value="Rhomboid_IM_Serine_Proteases"/>
</dbReference>